<gene>
    <name evidence="2" type="ORF">FDP22_23140</name>
</gene>
<accession>A0A5B8G444</accession>
<protein>
    <recommendedName>
        <fullName evidence="4">Flagellar protein FlgN</fullName>
    </recommendedName>
</protein>
<keyword evidence="3" id="KW-1185">Reference proteome</keyword>
<dbReference type="AlphaFoldDB" id="A0A5B8G444"/>
<evidence type="ECO:0008006" key="4">
    <source>
        <dbReference type="Google" id="ProtNLM"/>
    </source>
</evidence>
<evidence type="ECO:0000313" key="3">
    <source>
        <dbReference type="Proteomes" id="UP000305888"/>
    </source>
</evidence>
<name>A0A5B8G444_9RHOB</name>
<reference evidence="2 3" key="1">
    <citation type="submission" date="2019-06" db="EMBL/GenBank/DDBJ databases">
        <title>Genome sequence of Rhodobacteraceae bacterium D4M1.</title>
        <authorList>
            <person name="Cao J."/>
        </authorList>
    </citation>
    <scope>NUCLEOTIDE SEQUENCE [LARGE SCALE GENOMIC DNA]</scope>
    <source>
        <strain evidence="2 3">D4M1</strain>
        <plasmid evidence="3">pd4m1d</plasmid>
    </source>
</reference>
<dbReference type="OrthoDB" id="9844731at2"/>
<keyword evidence="2" id="KW-0614">Plasmid</keyword>
<feature type="region of interest" description="Disordered" evidence="1">
    <location>
        <begin position="96"/>
        <end position="123"/>
    </location>
</feature>
<sequence length="123" mass="14149">MFERLSWGHRARRVLSMLAEERGLLQSARLADLVSLSQKRDRLVDDLASRPGRSDEDTIAMLERIRSEARRNQRLIEAFRKGVEDARTQLERIEKSTTEIGLYSSSGSRLPDPPTRARSDRRA</sequence>
<dbReference type="EMBL" id="CP040822">
    <property type="protein sequence ID" value="QDL94770.1"/>
    <property type="molecule type" value="Genomic_DNA"/>
</dbReference>
<organism evidence="2 3">
    <name type="scientific">Paroceanicella profunda</name>
    <dbReference type="NCBI Taxonomy" id="2579971"/>
    <lineage>
        <taxon>Bacteria</taxon>
        <taxon>Pseudomonadati</taxon>
        <taxon>Pseudomonadota</taxon>
        <taxon>Alphaproteobacteria</taxon>
        <taxon>Rhodobacterales</taxon>
        <taxon>Paracoccaceae</taxon>
        <taxon>Paroceanicella</taxon>
    </lineage>
</organism>
<dbReference type="RefSeq" id="WP_138578622.1">
    <property type="nucleotide sequence ID" value="NZ_CP040822.1"/>
</dbReference>
<evidence type="ECO:0000313" key="2">
    <source>
        <dbReference type="EMBL" id="QDL94770.1"/>
    </source>
</evidence>
<dbReference type="KEGG" id="ppru:FDP22_23140"/>
<evidence type="ECO:0000256" key="1">
    <source>
        <dbReference type="SAM" id="MobiDB-lite"/>
    </source>
</evidence>
<dbReference type="Proteomes" id="UP000305888">
    <property type="component" value="Plasmid pD4M1D"/>
</dbReference>
<proteinExistence type="predicted"/>
<geneLocation type="plasmid" evidence="3">
    <name>pd4m1d</name>
</geneLocation>